<reference evidence="3" key="1">
    <citation type="journal article" date="2016" name="Genome Biol. Evol.">
        <title>Comparative 'omics' of the Fusarium fujikuroi species complex highlights differences in genetic potential and metabolite synthesis.</title>
        <authorList>
            <person name="Niehaus E.-M."/>
            <person name="Muensterkoetter M."/>
            <person name="Proctor R.H."/>
            <person name="Brown D.W."/>
            <person name="Sharon A."/>
            <person name="Idan Y."/>
            <person name="Oren-Young L."/>
            <person name="Sieber C.M."/>
            <person name="Novak O."/>
            <person name="Pencik A."/>
            <person name="Tarkowska D."/>
            <person name="Hromadova K."/>
            <person name="Freeman S."/>
            <person name="Maymon M."/>
            <person name="Elazar M."/>
            <person name="Youssef S.A."/>
            <person name="El-Shabrawy E.S.M."/>
            <person name="Shalaby A.B.A."/>
            <person name="Houterman P."/>
            <person name="Brock N.L."/>
            <person name="Burkhardt I."/>
            <person name="Tsavkelova E.A."/>
            <person name="Dickschat J.S."/>
            <person name="Galuszka P."/>
            <person name="Gueldener U."/>
            <person name="Tudzynski B."/>
        </authorList>
    </citation>
    <scope>NUCLEOTIDE SEQUENCE [LARGE SCALE GENOMIC DNA]</scope>
    <source>
        <strain evidence="3">ET1</strain>
    </source>
</reference>
<name>A0A1L7W3M7_FUSPR</name>
<feature type="region of interest" description="Disordered" evidence="1">
    <location>
        <begin position="105"/>
        <end position="159"/>
    </location>
</feature>
<proteinExistence type="predicted"/>
<dbReference type="Proteomes" id="UP000183971">
    <property type="component" value="Unassembled WGS sequence"/>
</dbReference>
<dbReference type="AlphaFoldDB" id="A0A1L7W3M7"/>
<dbReference type="GeneID" id="42053491"/>
<feature type="compositionally biased region" description="Polar residues" evidence="1">
    <location>
        <begin position="137"/>
        <end position="149"/>
    </location>
</feature>
<dbReference type="VEuPathDB" id="FungiDB:FPRO_08614"/>
<comment type="caution">
    <text evidence="2">The sequence shown here is derived from an EMBL/GenBank/DDBJ whole genome shotgun (WGS) entry which is preliminary data.</text>
</comment>
<dbReference type="EMBL" id="FJOF01000011">
    <property type="protein sequence ID" value="CZR47240.1"/>
    <property type="molecule type" value="Genomic_DNA"/>
</dbReference>
<evidence type="ECO:0000313" key="2">
    <source>
        <dbReference type="EMBL" id="CZR47240.1"/>
    </source>
</evidence>
<evidence type="ECO:0000256" key="1">
    <source>
        <dbReference type="SAM" id="MobiDB-lite"/>
    </source>
</evidence>
<accession>A0A1L7W3M7</accession>
<organism evidence="2 3">
    <name type="scientific">Fusarium proliferatum (strain ET1)</name>
    <name type="common">Orchid endophyte fungus</name>
    <dbReference type="NCBI Taxonomy" id="1227346"/>
    <lineage>
        <taxon>Eukaryota</taxon>
        <taxon>Fungi</taxon>
        <taxon>Dikarya</taxon>
        <taxon>Ascomycota</taxon>
        <taxon>Pezizomycotina</taxon>
        <taxon>Sordariomycetes</taxon>
        <taxon>Hypocreomycetidae</taxon>
        <taxon>Hypocreales</taxon>
        <taxon>Nectriaceae</taxon>
        <taxon>Fusarium</taxon>
        <taxon>Fusarium fujikuroi species complex</taxon>
    </lineage>
</organism>
<evidence type="ECO:0000313" key="3">
    <source>
        <dbReference type="Proteomes" id="UP000183971"/>
    </source>
</evidence>
<dbReference type="RefSeq" id="XP_031087774.1">
    <property type="nucleotide sequence ID" value="XM_031222301.1"/>
</dbReference>
<keyword evidence="3" id="KW-1185">Reference proteome</keyword>
<gene>
    <name evidence="2" type="ORF">FPRO_08614</name>
</gene>
<protein>
    <submittedName>
        <fullName evidence="2">Uncharacterized protein</fullName>
    </submittedName>
</protein>
<sequence length="202" mass="22227">MEPVEDITDLSCEPSEQATLMPPFIGPQSIDLLGWITGYLRESSLPPEVHPAVAEASRIVLASDKVSEELLDGSPMGSSQAPNIGEFGLQKSLADLEAKHGKNANDSRYQFYDSVHIPDDETRPNTARRSRPRAKQSDCSKSTDSTKFNPGTAPDEKGPMLLKTVEDAIQRLIVPELNVKHEKAQLGRRFTGEEVSRYMSSC</sequence>